<protein>
    <recommendedName>
        <fullName evidence="5">Flagellar hook-associated protein 2</fullName>
        <shortName evidence="5">HAP2</shortName>
    </recommendedName>
    <alternativeName>
        <fullName evidence="5">Flagellar cap protein</fullName>
    </alternativeName>
</protein>
<proteinExistence type="inferred from homology"/>
<evidence type="ECO:0000313" key="8">
    <source>
        <dbReference type="EMBL" id="MCY6370418.1"/>
    </source>
</evidence>
<evidence type="ECO:0000256" key="3">
    <source>
        <dbReference type="ARBA" id="ARBA00023054"/>
    </source>
</evidence>
<dbReference type="PANTHER" id="PTHR30288">
    <property type="entry name" value="FLAGELLAR CAP/ASSEMBLY PROTEIN FLID"/>
    <property type="match status" value="1"/>
</dbReference>
<dbReference type="EMBL" id="JAPQES010000002">
    <property type="protein sequence ID" value="MCY6370418.1"/>
    <property type="molecule type" value="Genomic_DNA"/>
</dbReference>
<feature type="domain" description="Flagellar hook-associated protein 2 C-terminal" evidence="7">
    <location>
        <begin position="237"/>
        <end position="524"/>
    </location>
</feature>
<evidence type="ECO:0000313" key="9">
    <source>
        <dbReference type="Proteomes" id="UP001079657"/>
    </source>
</evidence>
<feature type="domain" description="Flagellar hook-associated protein 2 N-terminal" evidence="6">
    <location>
        <begin position="19"/>
        <end position="120"/>
    </location>
</feature>
<evidence type="ECO:0000256" key="5">
    <source>
        <dbReference type="RuleBase" id="RU362066"/>
    </source>
</evidence>
<keyword evidence="8" id="KW-0969">Cilium</keyword>
<organism evidence="8 9">
    <name type="scientific">Clostridium ganghwense</name>
    <dbReference type="NCBI Taxonomy" id="312089"/>
    <lineage>
        <taxon>Bacteria</taxon>
        <taxon>Bacillati</taxon>
        <taxon>Bacillota</taxon>
        <taxon>Clostridia</taxon>
        <taxon>Eubacteriales</taxon>
        <taxon>Clostridiaceae</taxon>
        <taxon>Clostridium</taxon>
    </lineage>
</organism>
<evidence type="ECO:0000256" key="1">
    <source>
        <dbReference type="ARBA" id="ARBA00009764"/>
    </source>
</evidence>
<dbReference type="PANTHER" id="PTHR30288:SF0">
    <property type="entry name" value="FLAGELLAR HOOK-ASSOCIATED PROTEIN 2"/>
    <property type="match status" value="1"/>
</dbReference>
<dbReference type="InterPro" id="IPR040026">
    <property type="entry name" value="FliD"/>
</dbReference>
<reference evidence="8" key="1">
    <citation type="submission" date="2022-12" db="EMBL/GenBank/DDBJ databases">
        <authorList>
            <person name="Wang J."/>
        </authorList>
    </citation>
    <scope>NUCLEOTIDE SEQUENCE</scope>
    <source>
        <strain evidence="8">HY-42-06</strain>
    </source>
</reference>
<keyword evidence="4 5" id="KW-0975">Bacterial flagellum</keyword>
<dbReference type="Proteomes" id="UP001079657">
    <property type="component" value="Unassembled WGS sequence"/>
</dbReference>
<comment type="subunit">
    <text evidence="2 5">Homopentamer.</text>
</comment>
<gene>
    <name evidence="8" type="primary">fliD</name>
    <name evidence="8" type="ORF">OXH55_07195</name>
</gene>
<comment type="subcellular location">
    <subcellularLocation>
        <location evidence="5">Secreted</location>
    </subcellularLocation>
    <subcellularLocation>
        <location evidence="5">Bacterial flagellum</location>
    </subcellularLocation>
</comment>
<keyword evidence="3" id="KW-0175">Coiled coil</keyword>
<comment type="similarity">
    <text evidence="1 5">Belongs to the FliD family.</text>
</comment>
<evidence type="ECO:0000259" key="7">
    <source>
        <dbReference type="Pfam" id="PF07195"/>
    </source>
</evidence>
<keyword evidence="8" id="KW-0282">Flagellum</keyword>
<name>A0ABT4CMY2_9CLOT</name>
<evidence type="ECO:0000259" key="6">
    <source>
        <dbReference type="Pfam" id="PF02465"/>
    </source>
</evidence>
<evidence type="ECO:0000256" key="4">
    <source>
        <dbReference type="ARBA" id="ARBA00023143"/>
    </source>
</evidence>
<comment type="caution">
    <text evidence="8">The sequence shown here is derived from an EMBL/GenBank/DDBJ whole genome shotgun (WGS) entry which is preliminary data.</text>
</comment>
<keyword evidence="8" id="KW-0966">Cell projection</keyword>
<dbReference type="InterPro" id="IPR003481">
    <property type="entry name" value="FliD_N"/>
</dbReference>
<dbReference type="InterPro" id="IPR010809">
    <property type="entry name" value="FliD_C"/>
</dbReference>
<sequence length="536" mass="59062">MSYVGGVGSSTMRVSGLATGMDTDAMVKQMMDAEKVKLDKINQDKQLIEWRQEAYRDIIKDFNDFKNKYFDVLSDDYILSPNAFSGFDITSSETAVGTATAVAGAQRGTYTVTVNQLAESAQISKVVAGSGHALDSKLTDLDVNTNKVLSITLSYGTVSNKVITLDNSAGDKTISDLMNEINEETSGEVIASFSELTGKFTMKTSKTGASESITVDAIDGDLSNALNVNALDTNSGQDASIDITPPGEVIPTNVTKSTNSFTIDGVSYSLAKTGTTDITIADNVDEPFNKMKGFIEEYNKLIGKVSDKIGEKKNYSYKPLTEEQKKAMTEDEVKKWDTEAKKGIVRNDNTLKKMLSGLRGAFFDSVNGTGISFGKKELGLDTSSDITERGKIKIVDESKLKEVLRNNPQQVMDLFIKQSDTAYSRTMSSTDRKSRYAEEGILQRINDILNDNMGARRDTNGKKGYLLEIAGMEDDTTYFTNTLTKQIEEKNTLIYAMQQKLIHKENSYYAMFARLEQSMNQMNAQSNWLYSQMGTA</sequence>
<dbReference type="RefSeq" id="WP_268049159.1">
    <property type="nucleotide sequence ID" value="NZ_JAPQES010000002.1"/>
</dbReference>
<keyword evidence="9" id="KW-1185">Reference proteome</keyword>
<dbReference type="Pfam" id="PF07195">
    <property type="entry name" value="FliD_C"/>
    <property type="match status" value="1"/>
</dbReference>
<evidence type="ECO:0000256" key="2">
    <source>
        <dbReference type="ARBA" id="ARBA00011255"/>
    </source>
</evidence>
<dbReference type="Pfam" id="PF02465">
    <property type="entry name" value="FliD_N"/>
    <property type="match status" value="1"/>
</dbReference>
<accession>A0ABT4CMY2</accession>
<comment type="function">
    <text evidence="5">Required for morphogenesis and for the elongation of the flagellar filament by facilitating polymerization of the flagellin monomers at the tip of growing filament. Forms a capping structure, which prevents flagellin subunits (transported through the central channel of the flagellum) from leaking out without polymerization at the distal end.</text>
</comment>
<keyword evidence="5" id="KW-0964">Secreted</keyword>